<sequence length="123" mass="12797">MKKLVSLLVVSAAALSFNVAMAHGTKAQHGGIVATAQDLGFELTNEGDKATLYITDHGQPFDTAGLSGKLTVLSGTEKSEVELKPAGENKLEAQGVKLAKGSKAVATLTNAEKKTLTVRFSVK</sequence>
<feature type="signal peptide" evidence="1">
    <location>
        <begin position="1"/>
        <end position="22"/>
    </location>
</feature>
<protein>
    <submittedName>
        <fullName evidence="2">Uncharacterized protein</fullName>
    </submittedName>
</protein>
<dbReference type="OrthoDB" id="8592387at2"/>
<dbReference type="PATRIC" id="fig|413882.6.peg.2872"/>
<name>A0A0G3BJ90_9BURK</name>
<dbReference type="KEGG" id="pbh:AAW51_2751"/>
<dbReference type="Proteomes" id="UP000035352">
    <property type="component" value="Chromosome"/>
</dbReference>
<proteinExistence type="predicted"/>
<dbReference type="AlphaFoldDB" id="A0A0G3BJ90"/>
<dbReference type="RefSeq" id="WP_047195061.1">
    <property type="nucleotide sequence ID" value="NZ_CP011371.1"/>
</dbReference>
<reference evidence="2 3" key="1">
    <citation type="submission" date="2015-05" db="EMBL/GenBank/DDBJ databases">
        <authorList>
            <person name="Tang B."/>
            <person name="Yu Y."/>
        </authorList>
    </citation>
    <scope>NUCLEOTIDE SEQUENCE [LARGE SCALE GENOMIC DNA]</scope>
    <source>
        <strain evidence="2 3">DSM 7029</strain>
    </source>
</reference>
<evidence type="ECO:0000313" key="2">
    <source>
        <dbReference type="EMBL" id="AKJ29442.1"/>
    </source>
</evidence>
<gene>
    <name evidence="2" type="ORF">AAW51_2751</name>
</gene>
<feature type="chain" id="PRO_5002551925" evidence="1">
    <location>
        <begin position="23"/>
        <end position="123"/>
    </location>
</feature>
<accession>A0A0G3BJ90</accession>
<dbReference type="STRING" id="413882.AAW51_2751"/>
<keyword evidence="1" id="KW-0732">Signal</keyword>
<organism evidence="2 3">
    <name type="scientific">Caldimonas brevitalea</name>
    <dbReference type="NCBI Taxonomy" id="413882"/>
    <lineage>
        <taxon>Bacteria</taxon>
        <taxon>Pseudomonadati</taxon>
        <taxon>Pseudomonadota</taxon>
        <taxon>Betaproteobacteria</taxon>
        <taxon>Burkholderiales</taxon>
        <taxon>Sphaerotilaceae</taxon>
        <taxon>Caldimonas</taxon>
    </lineage>
</organism>
<evidence type="ECO:0000256" key="1">
    <source>
        <dbReference type="SAM" id="SignalP"/>
    </source>
</evidence>
<keyword evidence="3" id="KW-1185">Reference proteome</keyword>
<evidence type="ECO:0000313" key="3">
    <source>
        <dbReference type="Proteomes" id="UP000035352"/>
    </source>
</evidence>
<dbReference type="EMBL" id="CP011371">
    <property type="protein sequence ID" value="AKJ29442.1"/>
    <property type="molecule type" value="Genomic_DNA"/>
</dbReference>